<keyword evidence="7" id="KW-1185">Reference proteome</keyword>
<accession>A0A8T0NQ85</accession>
<dbReference type="InterPro" id="IPR031717">
    <property type="entry name" value="ODO-1/KGD_C"/>
</dbReference>
<reference evidence="6" key="1">
    <citation type="submission" date="2020-05" db="EMBL/GenBank/DDBJ databases">
        <title>WGS assembly of Panicum virgatum.</title>
        <authorList>
            <person name="Lovell J.T."/>
            <person name="Jenkins J."/>
            <person name="Shu S."/>
            <person name="Juenger T.E."/>
            <person name="Schmutz J."/>
        </authorList>
    </citation>
    <scope>NUCLEOTIDE SEQUENCE</scope>
    <source>
        <strain evidence="6">AP13</strain>
    </source>
</reference>
<dbReference type="GO" id="GO:0006099">
    <property type="term" value="P:tricarboxylic acid cycle"/>
    <property type="evidence" value="ECO:0007669"/>
    <property type="project" value="TreeGrafter"/>
</dbReference>
<dbReference type="AlphaFoldDB" id="A0A8T0NQ85"/>
<dbReference type="SUPFAM" id="SSF52518">
    <property type="entry name" value="Thiamin diphosphate-binding fold (THDP-binding)"/>
    <property type="match status" value="2"/>
</dbReference>
<dbReference type="CDD" id="cd02016">
    <property type="entry name" value="TPP_E1_OGDC_like"/>
    <property type="match status" value="1"/>
</dbReference>
<comment type="caution">
    <text evidence="6">The sequence shown here is derived from an EMBL/GenBank/DDBJ whole genome shotgun (WGS) entry which is preliminary data.</text>
</comment>
<dbReference type="PANTHER" id="PTHR23152">
    <property type="entry name" value="2-OXOGLUTARATE DEHYDROGENASE"/>
    <property type="match status" value="1"/>
</dbReference>
<dbReference type="Gene3D" id="3.40.50.12470">
    <property type="match status" value="1"/>
</dbReference>
<dbReference type="GO" id="GO:0004591">
    <property type="term" value="F:oxoglutarate dehydrogenase (succinyl-transferring) activity"/>
    <property type="evidence" value="ECO:0007669"/>
    <property type="project" value="TreeGrafter"/>
</dbReference>
<keyword evidence="4" id="KW-0786">Thiamine pyrophosphate</keyword>
<dbReference type="FunFam" id="3.40.50.12470:FF:000003">
    <property type="entry name" value="2-oxoglutarate dehydrogenase E1 component"/>
    <property type="match status" value="1"/>
</dbReference>
<dbReference type="Pfam" id="PF02779">
    <property type="entry name" value="Transket_pyr"/>
    <property type="match status" value="1"/>
</dbReference>
<evidence type="ECO:0000313" key="7">
    <source>
        <dbReference type="Proteomes" id="UP000823388"/>
    </source>
</evidence>
<dbReference type="Proteomes" id="UP000823388">
    <property type="component" value="Chromosome 9K"/>
</dbReference>
<keyword evidence="3" id="KW-0560">Oxidoreductase</keyword>
<dbReference type="InterPro" id="IPR011603">
    <property type="entry name" value="2oxoglutarate_DH_E1"/>
</dbReference>
<dbReference type="InterPro" id="IPR029061">
    <property type="entry name" value="THDP-binding"/>
</dbReference>
<evidence type="ECO:0000259" key="5">
    <source>
        <dbReference type="SMART" id="SM00861"/>
    </source>
</evidence>
<dbReference type="FunFam" id="3.40.50.11610:FF:000006">
    <property type="entry name" value="2-oxoglutarate dehydrogenase, mitochondrial"/>
    <property type="match status" value="1"/>
</dbReference>
<dbReference type="GO" id="GO:0045252">
    <property type="term" value="C:oxoglutarate dehydrogenase complex"/>
    <property type="evidence" value="ECO:0007669"/>
    <property type="project" value="TreeGrafter"/>
</dbReference>
<dbReference type="EMBL" id="CM029053">
    <property type="protein sequence ID" value="KAG2551697.1"/>
    <property type="molecule type" value="Genomic_DNA"/>
</dbReference>
<sequence>MYYSPCLRDSPPPRRVPTIHGCTSRTQLLVEVSRRRTGSFLAAGAPQSTAARSSRAPGAARRDIILSDSVGDGGGNDVYRDEVLRAWESVDDSLDNLLRRLAGARASCFSSATIQQNLQLLLLIRDYQVNGHVAAKLDPLGLDGGTAATDEGRLDLGLYGFTEADLDREFFLGDVWRMPGEERARAVLTLRDVLGVLQRAYCGSVGYEYMHINDGDKRSWLRDRIEAAAGAEPGDAYGRERRLAMLEKLVWATRFESFAAAEYPTAKRYSLAGGESLIPAMEEMFSRAASLGVESVVVGMAHRGRLNFMVNVAGVPLSQVFRELSTGGLFMPVEVEGSEEETYAGTGEFYVLAGASRDRPTRGGGAGRSSLHLSVLANPSHLESVLPVVAGKTRAKQFYSGDGGRTRNMAVVVHGDGGFSGQGVVYETLNLGALPGYTAGGTVHIVVNNRIAFTTEPGAGRSSRYCTDVAKGLGAPVFHVNGDDPEAVVHVCELAAEWRQAFHSDVVVDLICYRRAGHNELDDPTFTQPVLCEVIKKHPSSVEIYEKKLLGTGQVTSEDVQMIHGRVDRILNEELAKSKSDEHLMANKRDYHWLSAQWAGMKSPDQVSRVRDTGVKPDVLRRVGPAITALPESLKPHRAVKEMFEQRRRAVTAERGEGIDWGFAEALAFATLLLEGYHVRLSGQDVQRGTFCHRHAVVHDQETRGESYCPLHHVVPDQNPEQFTVCNSLLSEYAALGFEIGYSMENPNSLVLWEAQFGDFANLAQVMIDQFLSCAEAKWLRQSGLVLLLPHGYDGLGPEHSSAYLERFLQMSDDNPFVIPEMEPTLCKQIQECNWQVVNLTTPANYFHALRRQIHREFRKPLIVMAPKNLLRHKDFRSSLSEFDEIQDHPGLDDEEGSRFKRLIPDHHKQVEKGINRFILCSGQVYFQLDEGRKQSGRSDVAICRIEQLCPFPYDLVQRELKRYPNAEIVWCQEEPINRGAYSYIAPRLTTCLRALGRGSFEDIKYVGRAPSAAAATGFPSVHVQEQSELVKKALQVEPIKLP</sequence>
<evidence type="ECO:0000256" key="2">
    <source>
        <dbReference type="ARBA" id="ARBA00006936"/>
    </source>
</evidence>
<organism evidence="6 7">
    <name type="scientific">Panicum virgatum</name>
    <name type="common">Blackwell switchgrass</name>
    <dbReference type="NCBI Taxonomy" id="38727"/>
    <lineage>
        <taxon>Eukaryota</taxon>
        <taxon>Viridiplantae</taxon>
        <taxon>Streptophyta</taxon>
        <taxon>Embryophyta</taxon>
        <taxon>Tracheophyta</taxon>
        <taxon>Spermatophyta</taxon>
        <taxon>Magnoliopsida</taxon>
        <taxon>Liliopsida</taxon>
        <taxon>Poales</taxon>
        <taxon>Poaceae</taxon>
        <taxon>PACMAD clade</taxon>
        <taxon>Panicoideae</taxon>
        <taxon>Panicodae</taxon>
        <taxon>Paniceae</taxon>
        <taxon>Panicinae</taxon>
        <taxon>Panicum</taxon>
        <taxon>Panicum sect. Hiantes</taxon>
    </lineage>
</organism>
<dbReference type="PIRSF" id="PIRSF000157">
    <property type="entry name" value="Oxoglu_dh_E1"/>
    <property type="match status" value="1"/>
</dbReference>
<name>A0A8T0NQ85_PANVG</name>
<dbReference type="PANTHER" id="PTHR23152:SF23">
    <property type="entry name" value="OXOGLUTARATE DEHYDROGENASE (SUCCINYL-TRANSFERRING)"/>
    <property type="match status" value="1"/>
</dbReference>
<dbReference type="Gene3D" id="3.40.50.11610">
    <property type="entry name" value="Multifunctional 2-oxoglutarate metabolism enzyme, C-terminal domain"/>
    <property type="match status" value="1"/>
</dbReference>
<feature type="domain" description="Transketolase-like pyrimidine-binding" evidence="5">
    <location>
        <begin position="659"/>
        <end position="873"/>
    </location>
</feature>
<dbReference type="GO" id="GO:0005739">
    <property type="term" value="C:mitochondrion"/>
    <property type="evidence" value="ECO:0007669"/>
    <property type="project" value="TreeGrafter"/>
</dbReference>
<evidence type="ECO:0000313" key="6">
    <source>
        <dbReference type="EMBL" id="KAG2551697.1"/>
    </source>
</evidence>
<dbReference type="NCBIfam" id="TIGR00239">
    <property type="entry name" value="2oxo_dh_E1"/>
    <property type="match status" value="1"/>
</dbReference>
<dbReference type="Gene3D" id="3.40.50.970">
    <property type="match status" value="1"/>
</dbReference>
<gene>
    <name evidence="6" type="ORF">PVAP13_9KG413400</name>
</gene>
<evidence type="ECO:0000256" key="1">
    <source>
        <dbReference type="ARBA" id="ARBA00001964"/>
    </source>
</evidence>
<comment type="cofactor">
    <cofactor evidence="1">
        <name>thiamine diphosphate</name>
        <dbReference type="ChEBI" id="CHEBI:58937"/>
    </cofactor>
</comment>
<protein>
    <recommendedName>
        <fullName evidence="5">Transketolase-like pyrimidine-binding domain-containing protein</fullName>
    </recommendedName>
</protein>
<dbReference type="SMART" id="SM00861">
    <property type="entry name" value="Transket_pyr"/>
    <property type="match status" value="1"/>
</dbReference>
<dbReference type="NCBIfam" id="NF006914">
    <property type="entry name" value="PRK09404.1"/>
    <property type="match status" value="1"/>
</dbReference>
<dbReference type="InterPro" id="IPR042179">
    <property type="entry name" value="KGD_C_sf"/>
</dbReference>
<dbReference type="Gene3D" id="1.10.287.1150">
    <property type="entry name" value="TPP helical domain"/>
    <property type="match status" value="1"/>
</dbReference>
<evidence type="ECO:0000256" key="4">
    <source>
        <dbReference type="ARBA" id="ARBA00023052"/>
    </source>
</evidence>
<dbReference type="Pfam" id="PF16870">
    <property type="entry name" value="OxoGdeHyase_C"/>
    <property type="match status" value="1"/>
</dbReference>
<dbReference type="InterPro" id="IPR005475">
    <property type="entry name" value="Transketolase-like_Pyr-bd"/>
</dbReference>
<proteinExistence type="inferred from homology"/>
<comment type="similarity">
    <text evidence="2">Belongs to the alpha-ketoglutarate dehydrogenase family.</text>
</comment>
<dbReference type="Pfam" id="PF00676">
    <property type="entry name" value="E1_dh"/>
    <property type="match status" value="1"/>
</dbReference>
<dbReference type="NCBIfam" id="NF008907">
    <property type="entry name" value="PRK12270.1"/>
    <property type="match status" value="1"/>
</dbReference>
<dbReference type="InterPro" id="IPR001017">
    <property type="entry name" value="DH_E1"/>
</dbReference>
<evidence type="ECO:0000256" key="3">
    <source>
        <dbReference type="ARBA" id="ARBA00023002"/>
    </source>
</evidence>
<dbReference type="GO" id="GO:0030976">
    <property type="term" value="F:thiamine pyrophosphate binding"/>
    <property type="evidence" value="ECO:0007669"/>
    <property type="project" value="InterPro"/>
</dbReference>